<dbReference type="STRING" id="542762.A0A4S4E0A8"/>
<keyword evidence="16 20" id="KW-1133">Transmembrane helix</keyword>
<evidence type="ECO:0000256" key="18">
    <source>
        <dbReference type="ARBA" id="ARBA00023170"/>
    </source>
</evidence>
<organism evidence="22 23">
    <name type="scientific">Camellia sinensis var. sinensis</name>
    <name type="common">China tea</name>
    <dbReference type="NCBI Taxonomy" id="542762"/>
    <lineage>
        <taxon>Eukaryota</taxon>
        <taxon>Viridiplantae</taxon>
        <taxon>Streptophyta</taxon>
        <taxon>Embryophyta</taxon>
        <taxon>Tracheophyta</taxon>
        <taxon>Spermatophyta</taxon>
        <taxon>Magnoliopsida</taxon>
        <taxon>eudicotyledons</taxon>
        <taxon>Gunneridae</taxon>
        <taxon>Pentapetalae</taxon>
        <taxon>asterids</taxon>
        <taxon>Ericales</taxon>
        <taxon>Theaceae</taxon>
        <taxon>Camellia</taxon>
    </lineage>
</organism>
<evidence type="ECO:0000313" key="22">
    <source>
        <dbReference type="EMBL" id="THG09203.1"/>
    </source>
</evidence>
<dbReference type="InterPro" id="IPR011009">
    <property type="entry name" value="Kinase-like_dom_sf"/>
</dbReference>
<evidence type="ECO:0000256" key="7">
    <source>
        <dbReference type="ARBA" id="ARBA00022692"/>
    </source>
</evidence>
<dbReference type="GO" id="GO:0030246">
    <property type="term" value="F:carbohydrate binding"/>
    <property type="evidence" value="ECO:0007669"/>
    <property type="project" value="UniProtKB-KW"/>
</dbReference>
<dbReference type="GO" id="GO:0004674">
    <property type="term" value="F:protein serine/threonine kinase activity"/>
    <property type="evidence" value="ECO:0007669"/>
    <property type="project" value="UniProtKB-KW"/>
</dbReference>
<evidence type="ECO:0000256" key="6">
    <source>
        <dbReference type="ARBA" id="ARBA00022527"/>
    </source>
</evidence>
<keyword evidence="10" id="KW-0430">Lectin</keyword>
<comment type="similarity">
    <text evidence="3">In the C-terminal section; belongs to the protein kinase superfamily. Ser/Thr protein kinase family.</text>
</comment>
<keyword evidence="11" id="KW-0677">Repeat</keyword>
<dbReference type="Proteomes" id="UP000306102">
    <property type="component" value="Unassembled WGS sequence"/>
</dbReference>
<evidence type="ECO:0000256" key="1">
    <source>
        <dbReference type="ARBA" id="ARBA00004251"/>
    </source>
</evidence>
<dbReference type="GO" id="GO:0005886">
    <property type="term" value="C:plasma membrane"/>
    <property type="evidence" value="ECO:0007669"/>
    <property type="project" value="UniProtKB-SubCell"/>
</dbReference>
<gene>
    <name evidence="22" type="ORF">TEA_022833</name>
</gene>
<keyword evidence="8" id="KW-0479">Metal-binding</keyword>
<dbReference type="PANTHER" id="PTHR27007">
    <property type="match status" value="1"/>
</dbReference>
<evidence type="ECO:0000256" key="10">
    <source>
        <dbReference type="ARBA" id="ARBA00022734"/>
    </source>
</evidence>
<accession>A0A4S4E0A8</accession>
<dbReference type="InterPro" id="IPR046349">
    <property type="entry name" value="C1-like_sf"/>
</dbReference>
<keyword evidence="5" id="KW-1003">Cell membrane</keyword>
<feature type="domain" description="Protein kinase" evidence="21">
    <location>
        <begin position="876"/>
        <end position="1168"/>
    </location>
</feature>
<evidence type="ECO:0000256" key="15">
    <source>
        <dbReference type="ARBA" id="ARBA00022840"/>
    </source>
</evidence>
<keyword evidence="6" id="KW-0418">Kinase</keyword>
<dbReference type="EC" id="2.7.11.1" evidence="4"/>
<evidence type="ECO:0000256" key="5">
    <source>
        <dbReference type="ARBA" id="ARBA00022475"/>
    </source>
</evidence>
<evidence type="ECO:0000256" key="2">
    <source>
        <dbReference type="ARBA" id="ARBA00008536"/>
    </source>
</evidence>
<dbReference type="SMART" id="SM00249">
    <property type="entry name" value="PHD"/>
    <property type="match status" value="3"/>
</dbReference>
<reference evidence="22 23" key="1">
    <citation type="journal article" date="2018" name="Proc. Natl. Acad. Sci. U.S.A.">
        <title>Draft genome sequence of Camellia sinensis var. sinensis provides insights into the evolution of the tea genome and tea quality.</title>
        <authorList>
            <person name="Wei C."/>
            <person name="Yang H."/>
            <person name="Wang S."/>
            <person name="Zhao J."/>
            <person name="Liu C."/>
            <person name="Gao L."/>
            <person name="Xia E."/>
            <person name="Lu Y."/>
            <person name="Tai Y."/>
            <person name="She G."/>
            <person name="Sun J."/>
            <person name="Cao H."/>
            <person name="Tong W."/>
            <person name="Gao Q."/>
            <person name="Li Y."/>
            <person name="Deng W."/>
            <person name="Jiang X."/>
            <person name="Wang W."/>
            <person name="Chen Q."/>
            <person name="Zhang S."/>
            <person name="Li H."/>
            <person name="Wu J."/>
            <person name="Wang P."/>
            <person name="Li P."/>
            <person name="Shi C."/>
            <person name="Zheng F."/>
            <person name="Jian J."/>
            <person name="Huang B."/>
            <person name="Shan D."/>
            <person name="Shi M."/>
            <person name="Fang C."/>
            <person name="Yue Y."/>
            <person name="Li F."/>
            <person name="Li D."/>
            <person name="Wei S."/>
            <person name="Han B."/>
            <person name="Jiang C."/>
            <person name="Yin Y."/>
            <person name="Xia T."/>
            <person name="Zhang Z."/>
            <person name="Bennetzen J.L."/>
            <person name="Zhao S."/>
            <person name="Wan X."/>
        </authorList>
    </citation>
    <scope>NUCLEOTIDE SEQUENCE [LARGE SCALE GENOMIC DNA]</scope>
    <source>
        <strain evidence="23">cv. Shuchazao</strain>
        <tissue evidence="22">Leaf</tissue>
    </source>
</reference>
<dbReference type="InterPro" id="IPR013320">
    <property type="entry name" value="ConA-like_dom_sf"/>
</dbReference>
<dbReference type="Pfam" id="PF03107">
    <property type="entry name" value="C1_2"/>
    <property type="match status" value="6"/>
</dbReference>
<keyword evidence="6" id="KW-0723">Serine/threonine-protein kinase</keyword>
<dbReference type="GO" id="GO:0005524">
    <property type="term" value="F:ATP binding"/>
    <property type="evidence" value="ECO:0007669"/>
    <property type="project" value="UniProtKB-KW"/>
</dbReference>
<dbReference type="SUPFAM" id="SSF57889">
    <property type="entry name" value="Cysteine-rich domain"/>
    <property type="match status" value="5"/>
</dbReference>
<dbReference type="PROSITE" id="PS50011">
    <property type="entry name" value="PROTEIN_KINASE_DOM"/>
    <property type="match status" value="1"/>
</dbReference>
<keyword evidence="13" id="KW-0863">Zinc-finger</keyword>
<dbReference type="InterPro" id="IPR004146">
    <property type="entry name" value="DC1"/>
</dbReference>
<evidence type="ECO:0000256" key="17">
    <source>
        <dbReference type="ARBA" id="ARBA00023136"/>
    </source>
</evidence>
<dbReference type="Gene3D" id="3.30.200.20">
    <property type="entry name" value="Phosphorylase Kinase, domain 1"/>
    <property type="match status" value="1"/>
</dbReference>
<evidence type="ECO:0000256" key="8">
    <source>
        <dbReference type="ARBA" id="ARBA00022723"/>
    </source>
</evidence>
<evidence type="ECO:0000256" key="19">
    <source>
        <dbReference type="ARBA" id="ARBA00023180"/>
    </source>
</evidence>
<feature type="transmembrane region" description="Helical" evidence="20">
    <location>
        <begin position="810"/>
        <end position="833"/>
    </location>
</feature>
<name>A0A4S4E0A8_CAMSN</name>
<evidence type="ECO:0000256" key="16">
    <source>
        <dbReference type="ARBA" id="ARBA00022989"/>
    </source>
</evidence>
<dbReference type="Gene3D" id="1.10.510.10">
    <property type="entry name" value="Transferase(Phosphotransferase) domain 1"/>
    <property type="match status" value="1"/>
</dbReference>
<dbReference type="Gene3D" id="2.60.120.200">
    <property type="match status" value="1"/>
</dbReference>
<keyword evidence="17 20" id="KW-0472">Membrane</keyword>
<evidence type="ECO:0000256" key="20">
    <source>
        <dbReference type="SAM" id="Phobius"/>
    </source>
</evidence>
<evidence type="ECO:0000256" key="12">
    <source>
        <dbReference type="ARBA" id="ARBA00022741"/>
    </source>
</evidence>
<dbReference type="InterPro" id="IPR001220">
    <property type="entry name" value="Legume_lectin_dom"/>
</dbReference>
<dbReference type="InterPro" id="IPR001965">
    <property type="entry name" value="Znf_PHD"/>
</dbReference>
<dbReference type="GO" id="GO:0008270">
    <property type="term" value="F:zinc ion binding"/>
    <property type="evidence" value="ECO:0007669"/>
    <property type="project" value="UniProtKB-KW"/>
</dbReference>
<dbReference type="PROSITE" id="PS00307">
    <property type="entry name" value="LECTIN_LEGUME_BETA"/>
    <property type="match status" value="1"/>
</dbReference>
<dbReference type="FunFam" id="2.60.120.200:FF:000198">
    <property type="entry name" value="Probable L-type lectin-domain containing receptor kinase S.5"/>
    <property type="match status" value="1"/>
</dbReference>
<evidence type="ECO:0000313" key="23">
    <source>
        <dbReference type="Proteomes" id="UP000306102"/>
    </source>
</evidence>
<evidence type="ECO:0000256" key="4">
    <source>
        <dbReference type="ARBA" id="ARBA00012513"/>
    </source>
</evidence>
<protein>
    <recommendedName>
        <fullName evidence="4">non-specific serine/threonine protein kinase</fullName>
        <ecNumber evidence="4">2.7.11.1</ecNumber>
    </recommendedName>
</protein>
<keyword evidence="15" id="KW-0067">ATP-binding</keyword>
<dbReference type="InterPro" id="IPR000719">
    <property type="entry name" value="Prot_kinase_dom"/>
</dbReference>
<sequence length="1254" mass="140666">MDFEYFGHPHPMVLVEDHNAAANEDQNCIGCTKPILGIDPIYSCNECSLFLHKSCAELPKETNHPAHPQHPLSLLFEPDLTQKCDSCFENWGNLLYYCSLCEFKLDVHCATLPNTIEHIGHNHPLTLQLKQASFSCDACGKPHNYAGISYQCTTCYYWVHHECVSLPNSVAHSSHNHPLTLSNAFQLEFSKFKLYCDICSEVVNQKNCVYSCAGCRYVAHVNCTKEEEIDEDEKSANEEIDECVNFNFFIDEKNEGDEPEPSDPVWLPMADSSVNLANHLLQQLSRTDNSKPTALEQIYHDHPLTLFEVYSGRNREQISNELKNTEMCNSCLELISAPYYGCSESDCDFLLHKYCADLPSKIQHPLHPKHTLNLLTSCCISCNACDTLCNTFAYQCGECYNFNIDVKCASFPLTIQHDAHEHVLALDKDPGRARCNACQKEFGGYALRCSSRHCNFRKEMNPKHWFYCCADCEVGLHPDCICGLAEHLNFKFEAKNHSDHPHPLSFVRKSKDNPPPCDNCGNPCDDLAFQCEECNYNLDFSCASRVVNLLAIATLLSGLIIQVECLNFNFPNFPSEDDLIMTTNASIFDGAIQVTKEARGISITDLSGRVWYKKQFKLWSRKKNITASFNSTFVLNISPQSGPVGEGLAFILTTESGRSSIPQNSQGKWLGIANATTNGSTTKDIVAVEFDTKKSYPDDFDDNHVGIDVNSINSIKQVSLNDHNVNISSAQDVTVNIQYNGTSLFVFMTNETVGSQYNPILSMPLNLSEFLPEDVFVGFSASTGKNTAQLNCVKSWQFDSTEIDDAADQLWVWIVIAVILVSLICGFSLLCYLRMKYRGQQVRDDDRRDVEQQIQSSATAPMKFRLKELKHATGNFNPKNELGRGGCGIVYKGLLDSKEVAVKRFSKDSSQGKQDFVAEITTIGNLHHKNIVKLIGWCYECNELLLIYEFMPNRSLEKLIFRNKSQDPEDSTLSWEMRHGIICGVTQALDYIHNGCAKRVLHRDIKASNIMLDSEFNACLGDFGLARTFQVGEITHHSTKEVAGTPGYMAPESFLTGRATVQTDVYAFGVLLLEVACGRKPGNQNDQNNYSNGIVGWVWELYKSERIIDAIDTRLSGDFDEEQAECVLKLALACCHPNPHQRPTTRTVLQALTGEAAPPPIPKEKPAFMWPPMDPSFKEDLNNCSLEIDSKTESYYRKSKIAFGAIQVTGNARGASMQEPQLVSKYTEKIRQICQITACFCSNMQEPPDTSTQF</sequence>
<dbReference type="InterPro" id="IPR008271">
    <property type="entry name" value="Ser/Thr_kinase_AS"/>
</dbReference>
<comment type="similarity">
    <text evidence="2">In the N-terminal section; belongs to the leguminous lectin family.</text>
</comment>
<dbReference type="SMART" id="SM00220">
    <property type="entry name" value="S_TKc"/>
    <property type="match status" value="1"/>
</dbReference>
<keyword evidence="9" id="KW-0732">Signal</keyword>
<dbReference type="SUPFAM" id="SSF49899">
    <property type="entry name" value="Concanavalin A-like lectins/glucanases"/>
    <property type="match status" value="1"/>
</dbReference>
<evidence type="ECO:0000256" key="14">
    <source>
        <dbReference type="ARBA" id="ARBA00022833"/>
    </source>
</evidence>
<dbReference type="FunFam" id="1.10.510.10:FF:000626">
    <property type="entry name" value="probable L-type lectin-domain containing receptor kinase S.5"/>
    <property type="match status" value="1"/>
</dbReference>
<dbReference type="CDD" id="cd06899">
    <property type="entry name" value="lectin_legume_LecRK_Arcelin_ConA"/>
    <property type="match status" value="1"/>
</dbReference>
<dbReference type="CDD" id="cd14066">
    <property type="entry name" value="STKc_IRAK"/>
    <property type="match status" value="1"/>
</dbReference>
<keyword evidence="23" id="KW-1185">Reference proteome</keyword>
<dbReference type="EMBL" id="SDRB02008671">
    <property type="protein sequence ID" value="THG09203.1"/>
    <property type="molecule type" value="Genomic_DNA"/>
</dbReference>
<dbReference type="InterPro" id="IPR019825">
    <property type="entry name" value="Lectin_legB_Mn/Ca_BS"/>
</dbReference>
<dbReference type="InterPro" id="IPR002219">
    <property type="entry name" value="PKC_DAG/PE"/>
</dbReference>
<comment type="subcellular location">
    <subcellularLocation>
        <location evidence="1">Cell membrane</location>
        <topology evidence="1">Single-pass type I membrane protein</topology>
    </subcellularLocation>
</comment>
<dbReference type="FunFam" id="3.30.200.20:FF:000476">
    <property type="entry name" value="Probable L-type lectin-domain containing receptor kinase S.5"/>
    <property type="match status" value="1"/>
</dbReference>
<dbReference type="PROSITE" id="PS00108">
    <property type="entry name" value="PROTEIN_KINASE_ST"/>
    <property type="match status" value="1"/>
</dbReference>
<evidence type="ECO:0000256" key="9">
    <source>
        <dbReference type="ARBA" id="ARBA00022729"/>
    </source>
</evidence>
<evidence type="ECO:0000259" key="21">
    <source>
        <dbReference type="PROSITE" id="PS50011"/>
    </source>
</evidence>
<keyword evidence="7 20" id="KW-0812">Transmembrane</keyword>
<evidence type="ECO:0000256" key="3">
    <source>
        <dbReference type="ARBA" id="ARBA00010217"/>
    </source>
</evidence>
<dbReference type="SMART" id="SM00109">
    <property type="entry name" value="C1"/>
    <property type="match status" value="3"/>
</dbReference>
<keyword evidence="14" id="KW-0862">Zinc</keyword>
<comment type="caution">
    <text evidence="22">The sequence shown here is derived from an EMBL/GenBank/DDBJ whole genome shotgun (WGS) entry which is preliminary data.</text>
</comment>
<proteinExistence type="inferred from homology"/>
<dbReference type="AlphaFoldDB" id="A0A4S4E0A8"/>
<keyword evidence="19" id="KW-0325">Glycoprotein</keyword>
<keyword evidence="6" id="KW-0808">Transferase</keyword>
<keyword evidence="12" id="KW-0547">Nucleotide-binding</keyword>
<dbReference type="InterPro" id="IPR050528">
    <property type="entry name" value="L-type_Lectin-RKs"/>
</dbReference>
<evidence type="ECO:0000256" key="11">
    <source>
        <dbReference type="ARBA" id="ARBA00022737"/>
    </source>
</evidence>
<dbReference type="Pfam" id="PF00069">
    <property type="entry name" value="Pkinase"/>
    <property type="match status" value="1"/>
</dbReference>
<dbReference type="Pfam" id="PF00139">
    <property type="entry name" value="Lectin_legB"/>
    <property type="match status" value="1"/>
</dbReference>
<dbReference type="SUPFAM" id="SSF56112">
    <property type="entry name" value="Protein kinase-like (PK-like)"/>
    <property type="match status" value="1"/>
</dbReference>
<keyword evidence="18" id="KW-0675">Receptor</keyword>
<evidence type="ECO:0000256" key="13">
    <source>
        <dbReference type="ARBA" id="ARBA00022771"/>
    </source>
</evidence>